<organism evidence="2 3">
    <name type="scientific">Amycolatopsis cihanbeyliensis</name>
    <dbReference type="NCBI Taxonomy" id="1128664"/>
    <lineage>
        <taxon>Bacteria</taxon>
        <taxon>Bacillati</taxon>
        <taxon>Actinomycetota</taxon>
        <taxon>Actinomycetes</taxon>
        <taxon>Pseudonocardiales</taxon>
        <taxon>Pseudonocardiaceae</taxon>
        <taxon>Amycolatopsis</taxon>
    </lineage>
</organism>
<gene>
    <name evidence="2" type="ORF">FB471_6093</name>
</gene>
<evidence type="ECO:0000313" key="2">
    <source>
        <dbReference type="EMBL" id="TQI93947.1"/>
    </source>
</evidence>
<dbReference type="EMBL" id="VFML01000002">
    <property type="protein sequence ID" value="TQI93947.1"/>
    <property type="molecule type" value="Genomic_DNA"/>
</dbReference>
<dbReference type="InterPro" id="IPR057446">
    <property type="entry name" value="PH_bac"/>
</dbReference>
<sequence length="169" mass="18433">MDRLLLTLLVVAFFGLCVLGMWRGWRRQARAQSVEFAPFPEVPADPGTPVLPAMRGVYVCSTRAGHWQQRIVTRGAGVRSAATLCLYPEGVEVRREGAPEFWIPRESVVDAKLARGMAGKVLGTDSLLVITWRLAGTDIDTGFRGDGTDSYPQWIDALGAGTVEKGSQE</sequence>
<evidence type="ECO:0000259" key="1">
    <source>
        <dbReference type="Pfam" id="PF25362"/>
    </source>
</evidence>
<name>A0A542CSY7_AMYCI</name>
<keyword evidence="3" id="KW-1185">Reference proteome</keyword>
<dbReference type="OrthoDB" id="4774775at2"/>
<comment type="caution">
    <text evidence="2">The sequence shown here is derived from an EMBL/GenBank/DDBJ whole genome shotgun (WGS) entry which is preliminary data.</text>
</comment>
<accession>A0A542CSY7</accession>
<feature type="domain" description="PH" evidence="1">
    <location>
        <begin position="38"/>
        <end position="158"/>
    </location>
</feature>
<protein>
    <recommendedName>
        <fullName evidence="1">PH domain-containing protein</fullName>
    </recommendedName>
</protein>
<proteinExistence type="predicted"/>
<reference evidence="2 3" key="1">
    <citation type="submission" date="2019-06" db="EMBL/GenBank/DDBJ databases">
        <title>Sequencing the genomes of 1000 actinobacteria strains.</title>
        <authorList>
            <person name="Klenk H.-P."/>
        </authorList>
    </citation>
    <scope>NUCLEOTIDE SEQUENCE [LARGE SCALE GENOMIC DNA]</scope>
    <source>
        <strain evidence="2 3">DSM 45679</strain>
    </source>
</reference>
<dbReference type="Proteomes" id="UP000320876">
    <property type="component" value="Unassembled WGS sequence"/>
</dbReference>
<evidence type="ECO:0000313" key="3">
    <source>
        <dbReference type="Proteomes" id="UP000320876"/>
    </source>
</evidence>
<dbReference type="Pfam" id="PF25362">
    <property type="entry name" value="bPH_11"/>
    <property type="match status" value="1"/>
</dbReference>
<dbReference type="AlphaFoldDB" id="A0A542CSY7"/>
<dbReference type="RefSeq" id="WP_142003148.1">
    <property type="nucleotide sequence ID" value="NZ_VFML01000002.1"/>
</dbReference>